<feature type="compositionally biased region" description="Basic and acidic residues" evidence="1">
    <location>
        <begin position="99"/>
        <end position="109"/>
    </location>
</feature>
<dbReference type="EMBL" id="QYUL01000001">
    <property type="protein sequence ID" value="RJF84604.1"/>
    <property type="molecule type" value="Genomic_DNA"/>
</dbReference>
<dbReference type="Proteomes" id="UP000283458">
    <property type="component" value="Unassembled WGS sequence"/>
</dbReference>
<gene>
    <name evidence="2" type="ORF">D3877_08840</name>
</gene>
<name>A0A418W3T3_9PROT</name>
<dbReference type="AlphaFoldDB" id="A0A418W3T3"/>
<proteinExistence type="predicted"/>
<evidence type="ECO:0000313" key="3">
    <source>
        <dbReference type="Proteomes" id="UP000283458"/>
    </source>
</evidence>
<dbReference type="RefSeq" id="WP_119830250.1">
    <property type="nucleotide sequence ID" value="NZ_QYUL01000001.1"/>
</dbReference>
<feature type="region of interest" description="Disordered" evidence="1">
    <location>
        <begin position="99"/>
        <end position="126"/>
    </location>
</feature>
<accession>A0A418W3T3</accession>
<protein>
    <submittedName>
        <fullName evidence="2">Uncharacterized protein</fullName>
    </submittedName>
</protein>
<keyword evidence="3" id="KW-1185">Reference proteome</keyword>
<comment type="caution">
    <text evidence="2">The sequence shown here is derived from an EMBL/GenBank/DDBJ whole genome shotgun (WGS) entry which is preliminary data.</text>
</comment>
<evidence type="ECO:0000256" key="1">
    <source>
        <dbReference type="SAM" id="MobiDB-lite"/>
    </source>
</evidence>
<dbReference type="OrthoDB" id="7306519at2"/>
<organism evidence="2 3">
    <name type="scientific">Azospirillum cavernae</name>
    <dbReference type="NCBI Taxonomy" id="2320860"/>
    <lineage>
        <taxon>Bacteria</taxon>
        <taxon>Pseudomonadati</taxon>
        <taxon>Pseudomonadota</taxon>
        <taxon>Alphaproteobacteria</taxon>
        <taxon>Rhodospirillales</taxon>
        <taxon>Azospirillaceae</taxon>
        <taxon>Azospirillum</taxon>
    </lineage>
</organism>
<reference evidence="2 3" key="1">
    <citation type="submission" date="2018-09" db="EMBL/GenBank/DDBJ databases">
        <authorList>
            <person name="Zhu H."/>
        </authorList>
    </citation>
    <scope>NUCLEOTIDE SEQUENCE [LARGE SCALE GENOMIC DNA]</scope>
    <source>
        <strain evidence="2 3">K2W22B-5</strain>
    </source>
</reference>
<feature type="region of interest" description="Disordered" evidence="1">
    <location>
        <begin position="1"/>
        <end position="28"/>
    </location>
</feature>
<evidence type="ECO:0000313" key="2">
    <source>
        <dbReference type="EMBL" id="RJF84604.1"/>
    </source>
</evidence>
<sequence>MTAQPLLFTDLPTTDRVRKNARRSRPTSIAAPVAVDLVREPARTPPPAALTASFDLVPPGPPPPFDPAALSNPELRALVQALPDQKLSHLLIEAARELKRRALPDRDPTDSDDPEAEAVEPNPVLLRAARQVVGELSGEDS</sequence>